<protein>
    <submittedName>
        <fullName evidence="2">Glycosyltransferase</fullName>
        <ecNumber evidence="2">2.4.-.-</ecNumber>
    </submittedName>
</protein>
<dbReference type="Pfam" id="PF00535">
    <property type="entry name" value="Glycos_transf_2"/>
    <property type="match status" value="1"/>
</dbReference>
<dbReference type="PANTHER" id="PTHR22916:SF3">
    <property type="entry name" value="UDP-GLCNAC:BETAGAL BETA-1,3-N-ACETYLGLUCOSAMINYLTRANSFERASE-LIKE PROTEIN 1"/>
    <property type="match status" value="1"/>
</dbReference>
<dbReference type="SUPFAM" id="SSF53448">
    <property type="entry name" value="Nucleotide-diphospho-sugar transferases"/>
    <property type="match status" value="1"/>
</dbReference>
<evidence type="ECO:0000259" key="1">
    <source>
        <dbReference type="Pfam" id="PF00535"/>
    </source>
</evidence>
<gene>
    <name evidence="2" type="ORF">PTZ04_12215</name>
</gene>
<dbReference type="RefSeq" id="WP_227207378.1">
    <property type="nucleotide sequence ID" value="NZ_JAJCLO010000007.1"/>
</dbReference>
<evidence type="ECO:0000313" key="3">
    <source>
        <dbReference type="Proteomes" id="UP001215087"/>
    </source>
</evidence>
<sequence>MDNFIELTGKKMQNLVSIIMPSYNTAEYISKSIESILRQTYRQWELIIVDDCSTDNTNEVVKPYLKDKRIHFLKNEKNLGAAISRNRALKEAKGRWIAFLDSDDLWLSEKLEKQIEFMLKKPCFFSYTEYEEIDERDISLKVRVSGPKKITRTGMFNYCWPGCLTVMYDANKIGLIQISNIQKNNDYAMWLKICKKTNCYLLDKCLAKYRRGRKDSISTQSYRKLILWHYKLFREAERQSVITSLFNTGKNIIFGIYKKKKYIKRLNVNY</sequence>
<keyword evidence="2" id="KW-0328">Glycosyltransferase</keyword>
<name>A0ABT5UST8_EUBLI</name>
<dbReference type="Gene3D" id="3.90.550.10">
    <property type="entry name" value="Spore Coat Polysaccharide Biosynthesis Protein SpsA, Chain A"/>
    <property type="match status" value="1"/>
</dbReference>
<dbReference type="GO" id="GO:0016757">
    <property type="term" value="F:glycosyltransferase activity"/>
    <property type="evidence" value="ECO:0007669"/>
    <property type="project" value="UniProtKB-KW"/>
</dbReference>
<comment type="caution">
    <text evidence="2">The sequence shown here is derived from an EMBL/GenBank/DDBJ whole genome shotgun (WGS) entry which is preliminary data.</text>
</comment>
<dbReference type="EC" id="2.4.-.-" evidence="2"/>
<reference evidence="2 3" key="1">
    <citation type="submission" date="2023-02" db="EMBL/GenBank/DDBJ databases">
        <title>Comparative genome analysis of Eubacterium limosum species.</title>
        <authorList>
            <person name="Bak J.E."/>
        </authorList>
    </citation>
    <scope>NUCLEOTIDE SEQUENCE [LARGE SCALE GENOMIC DNA]</scope>
    <source>
        <strain evidence="2 3">KGMB01548</strain>
    </source>
</reference>
<accession>A0ABT5UST8</accession>
<proteinExistence type="predicted"/>
<dbReference type="PANTHER" id="PTHR22916">
    <property type="entry name" value="GLYCOSYLTRANSFERASE"/>
    <property type="match status" value="1"/>
</dbReference>
<dbReference type="Proteomes" id="UP001215087">
    <property type="component" value="Unassembled WGS sequence"/>
</dbReference>
<feature type="domain" description="Glycosyltransferase 2-like" evidence="1">
    <location>
        <begin position="17"/>
        <end position="123"/>
    </location>
</feature>
<keyword evidence="2" id="KW-0808">Transferase</keyword>
<organism evidence="2 3">
    <name type="scientific">Eubacterium limosum</name>
    <dbReference type="NCBI Taxonomy" id="1736"/>
    <lineage>
        <taxon>Bacteria</taxon>
        <taxon>Bacillati</taxon>
        <taxon>Bacillota</taxon>
        <taxon>Clostridia</taxon>
        <taxon>Eubacteriales</taxon>
        <taxon>Eubacteriaceae</taxon>
        <taxon>Eubacterium</taxon>
    </lineage>
</organism>
<dbReference type="InterPro" id="IPR029044">
    <property type="entry name" value="Nucleotide-diphossugar_trans"/>
</dbReference>
<keyword evidence="3" id="KW-1185">Reference proteome</keyword>
<dbReference type="EMBL" id="JAQSVD010000006">
    <property type="protein sequence ID" value="MDE1471020.1"/>
    <property type="molecule type" value="Genomic_DNA"/>
</dbReference>
<evidence type="ECO:0000313" key="2">
    <source>
        <dbReference type="EMBL" id="MDE1471020.1"/>
    </source>
</evidence>
<dbReference type="InterPro" id="IPR001173">
    <property type="entry name" value="Glyco_trans_2-like"/>
</dbReference>